<evidence type="ECO:0000313" key="2">
    <source>
        <dbReference type="Proteomes" id="UP000823847"/>
    </source>
</evidence>
<dbReference type="InterPro" id="IPR027417">
    <property type="entry name" value="P-loop_NTPase"/>
</dbReference>
<dbReference type="Gene3D" id="3.40.50.300">
    <property type="entry name" value="P-loop containing nucleotide triphosphate hydrolases"/>
    <property type="match status" value="1"/>
</dbReference>
<organism evidence="1 2">
    <name type="scientific">Candidatus Parabacteroides intestinigallinarum</name>
    <dbReference type="NCBI Taxonomy" id="2838722"/>
    <lineage>
        <taxon>Bacteria</taxon>
        <taxon>Pseudomonadati</taxon>
        <taxon>Bacteroidota</taxon>
        <taxon>Bacteroidia</taxon>
        <taxon>Bacteroidales</taxon>
        <taxon>Tannerellaceae</taxon>
        <taxon>Parabacteroides</taxon>
    </lineage>
</organism>
<dbReference type="Proteomes" id="UP000823847">
    <property type="component" value="Unassembled WGS sequence"/>
</dbReference>
<accession>A0A9D1XQ84</accession>
<keyword evidence="1" id="KW-0808">Transferase</keyword>
<reference evidence="1" key="2">
    <citation type="submission" date="2021-04" db="EMBL/GenBank/DDBJ databases">
        <authorList>
            <person name="Gilroy R."/>
        </authorList>
    </citation>
    <scope>NUCLEOTIDE SEQUENCE</scope>
    <source>
        <strain evidence="1">ChiHecec2B26-12326</strain>
    </source>
</reference>
<gene>
    <name evidence="1" type="ORF">H9848_03020</name>
</gene>
<comment type="caution">
    <text evidence="1">The sequence shown here is derived from an EMBL/GenBank/DDBJ whole genome shotgun (WGS) entry which is preliminary data.</text>
</comment>
<keyword evidence="1" id="KW-0418">Kinase</keyword>
<name>A0A9D1XQ84_9BACT</name>
<dbReference type="SUPFAM" id="SSF52540">
    <property type="entry name" value="P-loop containing nucleoside triphosphate hydrolases"/>
    <property type="match status" value="1"/>
</dbReference>
<dbReference type="AlphaFoldDB" id="A0A9D1XQ84"/>
<evidence type="ECO:0000313" key="1">
    <source>
        <dbReference type="EMBL" id="HIX85568.1"/>
    </source>
</evidence>
<proteinExistence type="predicted"/>
<sequence>MNDKIILTIGRQFGSGGREIGQRLAKELGIGYYDKELISVAAKESGLCEDVFERADERASNGLSYAFTMGYSSFLGGMFAPYNDILSNDGLFKIQSDAIRTLAERESCVLVGRCADYILRDDPACLSFFIHSSVESRIQKIVERQGVTVEEARSLMEKTDKSRAAYYNYYTNKTWGMASSYNFSIDVSVLGLDETVAFIKGFVEHKMNQRPPHFG</sequence>
<dbReference type="Pfam" id="PF13189">
    <property type="entry name" value="Cytidylate_kin2"/>
    <property type="match status" value="1"/>
</dbReference>
<reference evidence="1" key="1">
    <citation type="journal article" date="2021" name="PeerJ">
        <title>Extensive microbial diversity within the chicken gut microbiome revealed by metagenomics and culture.</title>
        <authorList>
            <person name="Gilroy R."/>
            <person name="Ravi A."/>
            <person name="Getino M."/>
            <person name="Pursley I."/>
            <person name="Horton D.L."/>
            <person name="Alikhan N.F."/>
            <person name="Baker D."/>
            <person name="Gharbi K."/>
            <person name="Hall N."/>
            <person name="Watson M."/>
            <person name="Adriaenssens E.M."/>
            <person name="Foster-Nyarko E."/>
            <person name="Jarju S."/>
            <person name="Secka A."/>
            <person name="Antonio M."/>
            <person name="Oren A."/>
            <person name="Chaudhuri R.R."/>
            <person name="La Ragione R."/>
            <person name="Hildebrand F."/>
            <person name="Pallen M.J."/>
        </authorList>
    </citation>
    <scope>NUCLEOTIDE SEQUENCE</scope>
    <source>
        <strain evidence="1">ChiHecec2B26-12326</strain>
    </source>
</reference>
<dbReference type="GO" id="GO:0016301">
    <property type="term" value="F:kinase activity"/>
    <property type="evidence" value="ECO:0007669"/>
    <property type="project" value="UniProtKB-KW"/>
</dbReference>
<dbReference type="EMBL" id="DXEN01000016">
    <property type="protein sequence ID" value="HIX85568.1"/>
    <property type="molecule type" value="Genomic_DNA"/>
</dbReference>
<protein>
    <submittedName>
        <fullName evidence="1">Cytidylate kinase-like family protein</fullName>
    </submittedName>
</protein>